<proteinExistence type="predicted"/>
<dbReference type="OrthoDB" id="1670005at2759"/>
<evidence type="ECO:0000313" key="3">
    <source>
        <dbReference type="EMBL" id="KAG0499780.1"/>
    </source>
</evidence>
<feature type="domain" description="TauD/TfdA-like" evidence="2">
    <location>
        <begin position="32"/>
        <end position="305"/>
    </location>
</feature>
<accession>A0A835VJX3</accession>
<evidence type="ECO:0000313" key="4">
    <source>
        <dbReference type="Proteomes" id="UP000636800"/>
    </source>
</evidence>
<dbReference type="InterPro" id="IPR003819">
    <property type="entry name" value="TauD/TfdA-like"/>
</dbReference>
<dbReference type="Gene3D" id="3.60.130.10">
    <property type="entry name" value="Clavaminate synthase-like"/>
    <property type="match status" value="1"/>
</dbReference>
<comment type="caution">
    <text evidence="3">The sequence shown here is derived from an EMBL/GenBank/DDBJ whole genome shotgun (WGS) entry which is preliminary data.</text>
</comment>
<organism evidence="3 4">
    <name type="scientific">Vanilla planifolia</name>
    <name type="common">Vanilla</name>
    <dbReference type="NCBI Taxonomy" id="51239"/>
    <lineage>
        <taxon>Eukaryota</taxon>
        <taxon>Viridiplantae</taxon>
        <taxon>Streptophyta</taxon>
        <taxon>Embryophyta</taxon>
        <taxon>Tracheophyta</taxon>
        <taxon>Spermatophyta</taxon>
        <taxon>Magnoliopsida</taxon>
        <taxon>Liliopsida</taxon>
        <taxon>Asparagales</taxon>
        <taxon>Orchidaceae</taxon>
        <taxon>Vanilloideae</taxon>
        <taxon>Vanilleae</taxon>
        <taxon>Vanilla</taxon>
    </lineage>
</organism>
<dbReference type="EMBL" id="JADCNL010000001">
    <property type="protein sequence ID" value="KAG0499780.1"/>
    <property type="molecule type" value="Genomic_DNA"/>
</dbReference>
<dbReference type="Proteomes" id="UP000636800">
    <property type="component" value="Chromosome 1"/>
</dbReference>
<dbReference type="SUPFAM" id="SSF51197">
    <property type="entry name" value="Clavaminate synthase-like"/>
    <property type="match status" value="1"/>
</dbReference>
<sequence>MEFIERRVVEEQLFGEVAFPKTLLPTAGSDGDLVKLVLTEGETLLTALGRHSALLFRGFQVNSIDDFERIVEAFACDAHPAAQGVSARAKFSDRVYSSNFSAPEYLINFHHEMSLRTNMPSKIFFYCSELSPEGGETLLVSSDVVLQRMEQRMPKFVAKAAELYLLFSMKTARDEEADSSIVINKSWKSALGTDDEAKAAKRSIRFLEEGRAEITYGPLNPIGVFGEKRAWLVPLLGFEETMENVSNKFSDGSAVPEEVLGIYKEILEENCVDIKWKKGDVLLFDNLIVQHARRPGKPPRRILVSMCK</sequence>
<dbReference type="AlphaFoldDB" id="A0A835VJX3"/>
<keyword evidence="4" id="KW-1185">Reference proteome</keyword>
<dbReference type="PANTHER" id="PTHR10696">
    <property type="entry name" value="GAMMA-BUTYROBETAINE HYDROXYLASE-RELATED"/>
    <property type="match status" value="1"/>
</dbReference>
<dbReference type="Pfam" id="PF02668">
    <property type="entry name" value="TauD"/>
    <property type="match status" value="1"/>
</dbReference>
<evidence type="ECO:0000259" key="2">
    <source>
        <dbReference type="Pfam" id="PF02668"/>
    </source>
</evidence>
<dbReference type="InterPro" id="IPR050411">
    <property type="entry name" value="AlphaKG_dependent_hydroxylases"/>
</dbReference>
<name>A0A835VJX3_VANPL</name>
<gene>
    <name evidence="3" type="ORF">HPP92_004471</name>
</gene>
<keyword evidence="1" id="KW-0560">Oxidoreductase</keyword>
<dbReference type="InterPro" id="IPR042098">
    <property type="entry name" value="TauD-like_sf"/>
</dbReference>
<protein>
    <recommendedName>
        <fullName evidence="2">TauD/TfdA-like domain-containing protein</fullName>
    </recommendedName>
</protein>
<dbReference type="GO" id="GO:0016491">
    <property type="term" value="F:oxidoreductase activity"/>
    <property type="evidence" value="ECO:0007669"/>
    <property type="project" value="UniProtKB-KW"/>
</dbReference>
<dbReference type="PANTHER" id="PTHR10696:SF21">
    <property type="entry name" value="TAUD_TFDA-LIKE DOMAIN-CONTAINING PROTEIN"/>
    <property type="match status" value="1"/>
</dbReference>
<evidence type="ECO:0000256" key="1">
    <source>
        <dbReference type="ARBA" id="ARBA00023002"/>
    </source>
</evidence>
<reference evidence="3 4" key="1">
    <citation type="journal article" date="2020" name="Nat. Food">
        <title>A phased Vanilla planifolia genome enables genetic improvement of flavour and production.</title>
        <authorList>
            <person name="Hasing T."/>
            <person name="Tang H."/>
            <person name="Brym M."/>
            <person name="Khazi F."/>
            <person name="Huang T."/>
            <person name="Chambers A.H."/>
        </authorList>
    </citation>
    <scope>NUCLEOTIDE SEQUENCE [LARGE SCALE GENOMIC DNA]</scope>
    <source>
        <tissue evidence="3">Leaf</tissue>
    </source>
</reference>